<accession>B6K080</accession>
<feature type="region of interest" description="Disordered" evidence="2">
    <location>
        <begin position="232"/>
        <end position="287"/>
    </location>
</feature>
<dbReference type="AlphaFoldDB" id="B6K080"/>
<proteinExistence type="predicted"/>
<feature type="region of interest" description="Disordered" evidence="2">
    <location>
        <begin position="177"/>
        <end position="217"/>
    </location>
</feature>
<reference evidence="4 6" key="1">
    <citation type="journal article" date="2011" name="Science">
        <title>Comparative functional genomics of the fission yeasts.</title>
        <authorList>
            <person name="Rhind N."/>
            <person name="Chen Z."/>
            <person name="Yassour M."/>
            <person name="Thompson D.A."/>
            <person name="Haas B.J."/>
            <person name="Habib N."/>
            <person name="Wapinski I."/>
            <person name="Roy S."/>
            <person name="Lin M.F."/>
            <person name="Heiman D.I."/>
            <person name="Young S.K."/>
            <person name="Furuya K."/>
            <person name="Guo Y."/>
            <person name="Pidoux A."/>
            <person name="Chen H.M."/>
            <person name="Robbertse B."/>
            <person name="Goldberg J.M."/>
            <person name="Aoki K."/>
            <person name="Bayne E.H."/>
            <person name="Berlin A.M."/>
            <person name="Desjardins C.A."/>
            <person name="Dobbs E."/>
            <person name="Dukaj L."/>
            <person name="Fan L."/>
            <person name="FitzGerald M.G."/>
            <person name="French C."/>
            <person name="Gujja S."/>
            <person name="Hansen K."/>
            <person name="Keifenheim D."/>
            <person name="Levin J.Z."/>
            <person name="Mosher R.A."/>
            <person name="Mueller C.A."/>
            <person name="Pfiffner J."/>
            <person name="Priest M."/>
            <person name="Russ C."/>
            <person name="Smialowska A."/>
            <person name="Swoboda P."/>
            <person name="Sykes S.M."/>
            <person name="Vaughn M."/>
            <person name="Vengrova S."/>
            <person name="Yoder R."/>
            <person name="Zeng Q."/>
            <person name="Allshire R."/>
            <person name="Baulcombe D."/>
            <person name="Birren B.W."/>
            <person name="Brown W."/>
            <person name="Ekwall K."/>
            <person name="Kellis M."/>
            <person name="Leatherwood J."/>
            <person name="Levin H."/>
            <person name="Margalit H."/>
            <person name="Martienssen R."/>
            <person name="Nieduszynski C.A."/>
            <person name="Spatafora J.W."/>
            <person name="Friedman N."/>
            <person name="Dalgaard J.Z."/>
            <person name="Baumann P."/>
            <person name="Niki H."/>
            <person name="Regev A."/>
            <person name="Nusbaum C."/>
        </authorList>
    </citation>
    <scope>NUCLEOTIDE SEQUENCE [LARGE SCALE GENOMIC DNA]</scope>
    <source>
        <strain evidence="6">yFS275 / FY16936</strain>
    </source>
</reference>
<feature type="compositionally biased region" description="Basic residues" evidence="2">
    <location>
        <begin position="299"/>
        <end position="311"/>
    </location>
</feature>
<evidence type="ECO:0000313" key="5">
    <source>
        <dbReference type="JaponicusDB" id="SJAG_01272"/>
    </source>
</evidence>
<feature type="region of interest" description="Disordered" evidence="2">
    <location>
        <begin position="292"/>
        <end position="311"/>
    </location>
</feature>
<keyword evidence="1" id="KW-0175">Coiled coil</keyword>
<evidence type="ECO:0000256" key="2">
    <source>
        <dbReference type="SAM" id="MobiDB-lite"/>
    </source>
</evidence>
<dbReference type="GO" id="GO:0030490">
    <property type="term" value="P:maturation of SSU-rRNA"/>
    <property type="evidence" value="ECO:0000318"/>
    <property type="project" value="GO_Central"/>
</dbReference>
<dbReference type="OMA" id="ALWEKKF"/>
<feature type="compositionally biased region" description="Basic residues" evidence="2">
    <location>
        <begin position="1"/>
        <end position="14"/>
    </location>
</feature>
<dbReference type="PANTHER" id="PTHR23325">
    <property type="entry name" value="SERUM RESPONSE FACTOR-BINDING"/>
    <property type="match status" value="1"/>
</dbReference>
<gene>
    <name evidence="5" type="primary">bud22</name>
    <name evidence="4" type="ORF">SJAG_01272</name>
</gene>
<dbReference type="HOGENOM" id="CLU_029647_1_0_1"/>
<dbReference type="PANTHER" id="PTHR23325:SF1">
    <property type="entry name" value="SERUM RESPONSE FACTOR-BINDING PROTEIN 1"/>
    <property type="match status" value="1"/>
</dbReference>
<evidence type="ECO:0000313" key="4">
    <source>
        <dbReference type="EMBL" id="EEB06230.1"/>
    </source>
</evidence>
<dbReference type="InterPro" id="IPR037393">
    <property type="entry name" value="Bud22/SRFB1"/>
</dbReference>
<feature type="compositionally biased region" description="Polar residues" evidence="2">
    <location>
        <begin position="194"/>
        <end position="208"/>
    </location>
</feature>
<feature type="compositionally biased region" description="Basic and acidic residues" evidence="2">
    <location>
        <begin position="327"/>
        <end position="379"/>
    </location>
</feature>
<dbReference type="Pfam" id="PF09073">
    <property type="entry name" value="BUD22"/>
    <property type="match status" value="1"/>
</dbReference>
<dbReference type="JaponicusDB" id="SJAG_01272">
    <property type="gene designation" value="bud22"/>
</dbReference>
<evidence type="ECO:0000256" key="1">
    <source>
        <dbReference type="ARBA" id="ARBA00023054"/>
    </source>
</evidence>
<feature type="domain" description="Bud22" evidence="3">
    <location>
        <begin position="35"/>
        <end position="398"/>
    </location>
</feature>
<feature type="region of interest" description="Disordered" evidence="2">
    <location>
        <begin position="1"/>
        <end position="24"/>
    </location>
</feature>
<dbReference type="EMBL" id="KE651168">
    <property type="protein sequence ID" value="EEB06230.1"/>
    <property type="molecule type" value="Genomic_DNA"/>
</dbReference>
<evidence type="ECO:0000313" key="6">
    <source>
        <dbReference type="Proteomes" id="UP000001744"/>
    </source>
</evidence>
<dbReference type="InterPro" id="IPR015158">
    <property type="entry name" value="Bud22_dom"/>
</dbReference>
<dbReference type="GO" id="GO:0030686">
    <property type="term" value="C:90S preribosome"/>
    <property type="evidence" value="ECO:0000318"/>
    <property type="project" value="GO_Central"/>
</dbReference>
<evidence type="ECO:0000259" key="3">
    <source>
        <dbReference type="Pfam" id="PF09073"/>
    </source>
</evidence>
<dbReference type="VEuPathDB" id="FungiDB:SJAG_01272"/>
<dbReference type="RefSeq" id="XP_002172523.1">
    <property type="nucleotide sequence ID" value="XM_002172487.2"/>
</dbReference>
<dbReference type="Proteomes" id="UP000001744">
    <property type="component" value="Unassembled WGS sequence"/>
</dbReference>
<feature type="compositionally biased region" description="Basic and acidic residues" evidence="2">
    <location>
        <begin position="177"/>
        <end position="191"/>
    </location>
</feature>
<name>B6K080_SCHJY</name>
<protein>
    <submittedName>
        <fullName evidence="4">BUD22 family protein</fullName>
    </submittedName>
</protein>
<organism evidence="4 6">
    <name type="scientific">Schizosaccharomyces japonicus (strain yFS275 / FY16936)</name>
    <name type="common">Fission yeast</name>
    <dbReference type="NCBI Taxonomy" id="402676"/>
    <lineage>
        <taxon>Eukaryota</taxon>
        <taxon>Fungi</taxon>
        <taxon>Dikarya</taxon>
        <taxon>Ascomycota</taxon>
        <taxon>Taphrinomycotina</taxon>
        <taxon>Schizosaccharomycetes</taxon>
        <taxon>Schizosaccharomycetales</taxon>
        <taxon>Schizosaccharomycetaceae</taxon>
        <taxon>Schizosaccharomyces</taxon>
    </lineage>
</organism>
<keyword evidence="6" id="KW-1185">Reference proteome</keyword>
<feature type="compositionally biased region" description="Acidic residues" evidence="2">
    <location>
        <begin position="245"/>
        <end position="255"/>
    </location>
</feature>
<dbReference type="GeneID" id="7048419"/>
<feature type="region of interest" description="Disordered" evidence="2">
    <location>
        <begin position="325"/>
        <end position="398"/>
    </location>
</feature>
<dbReference type="eggNOG" id="ENOG502S6Z4">
    <property type="taxonomic scope" value="Eukaryota"/>
</dbReference>
<dbReference type="OrthoDB" id="3364872at2759"/>
<dbReference type="GO" id="GO:0005634">
    <property type="term" value="C:nucleus"/>
    <property type="evidence" value="ECO:0000318"/>
    <property type="project" value="GO_Central"/>
</dbReference>
<sequence>MRQNRSIKRKRAQKSQKFPKEQKFTAENAKKRVESIKKIITQSLKKALGFEEQKLIRRIKNAKENEKEEDKIPRLEEELKAAKALKPSDLCDYCYFSKVLKNPRIREFLYETLYAESPLKSASEPARNVISRVYKTKAVVDAVQSIIIQTERLMATVGGLRAHDPADNANDLLKKTHNESQAVKAEDKVKGVTENPTSDDNSKLNESQPVEGKGDLNEQISVETNADQAMVDDTEATSSMQSQNDSEEEIEEDPMFDIPRRQKKENASTLPELMTGFIDPGEESVESDIEAEAGELLKPQRKNRRGQRARRAIWEKKYGKKANHVIKKNEEFQKKREERQRKFEERKARYEARMARRGPEEKAKPAADDKPLHPSWEAKKKLRQIPSVPFQGKKIVFD</sequence>